<dbReference type="InterPro" id="IPR011032">
    <property type="entry name" value="GroES-like_sf"/>
</dbReference>
<accession>A0A1B7M171</accession>
<dbReference type="InterPro" id="IPR013149">
    <property type="entry name" value="ADH-like_C"/>
</dbReference>
<dbReference type="Pfam" id="PF08240">
    <property type="entry name" value="ADH_N"/>
    <property type="match status" value="1"/>
</dbReference>
<comment type="caution">
    <text evidence="8">The sequence shown here is derived from an EMBL/GenBank/DDBJ whole genome shotgun (WGS) entry which is preliminary data.</text>
</comment>
<dbReference type="EMBL" id="LXEY01000014">
    <property type="protein sequence ID" value="OAV62129.1"/>
    <property type="molecule type" value="Genomic_DNA"/>
</dbReference>
<dbReference type="GO" id="GO:0008270">
    <property type="term" value="F:zinc ion binding"/>
    <property type="evidence" value="ECO:0007669"/>
    <property type="project" value="InterPro"/>
</dbReference>
<protein>
    <recommendedName>
        <fullName evidence="7">Enoyl reductase (ER) domain-containing protein</fullName>
    </recommendedName>
</protein>
<evidence type="ECO:0000256" key="6">
    <source>
        <dbReference type="RuleBase" id="RU361277"/>
    </source>
</evidence>
<dbReference type="InterPro" id="IPR002328">
    <property type="entry name" value="ADH_Zn_CS"/>
</dbReference>
<dbReference type="STRING" id="1837282.A6F49_07500"/>
<dbReference type="GO" id="GO:0005829">
    <property type="term" value="C:cytosol"/>
    <property type="evidence" value="ECO:0007669"/>
    <property type="project" value="TreeGrafter"/>
</dbReference>
<evidence type="ECO:0000256" key="4">
    <source>
        <dbReference type="ARBA" id="ARBA00023002"/>
    </source>
</evidence>
<keyword evidence="3 6" id="KW-0862">Zinc</keyword>
<reference evidence="8 9" key="1">
    <citation type="submission" date="2016-04" db="EMBL/GenBank/DDBJ databases">
        <title>First whole genome shotgun sequence of the bacterium Enteractinococcus sp. strain UASWS1574.</title>
        <authorList>
            <person name="Crovadore J."/>
            <person name="Chablais R."/>
            <person name="Lefort F."/>
        </authorList>
    </citation>
    <scope>NUCLEOTIDE SEQUENCE [LARGE SCALE GENOMIC DNA]</scope>
    <source>
        <strain evidence="8 9">UASWS1574</strain>
    </source>
</reference>
<dbReference type="SUPFAM" id="SSF51735">
    <property type="entry name" value="NAD(P)-binding Rossmann-fold domains"/>
    <property type="match status" value="1"/>
</dbReference>
<dbReference type="OrthoDB" id="334894at2"/>
<keyword evidence="5" id="KW-0520">NAD</keyword>
<keyword evidence="2 6" id="KW-0479">Metal-binding</keyword>
<name>A0A1B7M171_9MICC</name>
<dbReference type="Gene3D" id="3.40.50.720">
    <property type="entry name" value="NAD(P)-binding Rossmann-like Domain"/>
    <property type="match status" value="1"/>
</dbReference>
<dbReference type="InterPro" id="IPR013154">
    <property type="entry name" value="ADH-like_N"/>
</dbReference>
<evidence type="ECO:0000259" key="7">
    <source>
        <dbReference type="SMART" id="SM00829"/>
    </source>
</evidence>
<evidence type="ECO:0000313" key="9">
    <source>
        <dbReference type="Proteomes" id="UP000078292"/>
    </source>
</evidence>
<dbReference type="PANTHER" id="PTHR43880:SF12">
    <property type="entry name" value="ALCOHOL DEHYDROGENASE CLASS-3"/>
    <property type="match status" value="1"/>
</dbReference>
<dbReference type="SMART" id="SM00829">
    <property type="entry name" value="PKS_ER"/>
    <property type="match status" value="1"/>
</dbReference>
<dbReference type="GO" id="GO:0051903">
    <property type="term" value="F:S-(hydroxymethyl)glutathione dehydrogenase [NAD(P)+] activity"/>
    <property type="evidence" value="ECO:0007669"/>
    <property type="project" value="TreeGrafter"/>
</dbReference>
<keyword evidence="4" id="KW-0560">Oxidoreductase</keyword>
<feature type="domain" description="Enoyl reductase (ER)" evidence="7">
    <location>
        <begin position="11"/>
        <end position="361"/>
    </location>
</feature>
<dbReference type="RefSeq" id="WP_067605603.1">
    <property type="nucleotide sequence ID" value="NZ_LXEY01000014.1"/>
</dbReference>
<dbReference type="PROSITE" id="PS00059">
    <property type="entry name" value="ADH_ZINC"/>
    <property type="match status" value="1"/>
</dbReference>
<proteinExistence type="inferred from homology"/>
<dbReference type="SUPFAM" id="SSF50129">
    <property type="entry name" value="GroES-like"/>
    <property type="match status" value="1"/>
</dbReference>
<dbReference type="PANTHER" id="PTHR43880">
    <property type="entry name" value="ALCOHOL DEHYDROGENASE"/>
    <property type="match status" value="1"/>
</dbReference>
<evidence type="ECO:0000313" key="8">
    <source>
        <dbReference type="EMBL" id="OAV62129.1"/>
    </source>
</evidence>
<dbReference type="GO" id="GO:0046294">
    <property type="term" value="P:formaldehyde catabolic process"/>
    <property type="evidence" value="ECO:0007669"/>
    <property type="project" value="TreeGrafter"/>
</dbReference>
<comment type="similarity">
    <text evidence="1 6">Belongs to the zinc-containing alcohol dehydrogenase family.</text>
</comment>
<comment type="cofactor">
    <cofactor evidence="6">
        <name>Zn(2+)</name>
        <dbReference type="ChEBI" id="CHEBI:29105"/>
    </cofactor>
</comment>
<dbReference type="Proteomes" id="UP000078292">
    <property type="component" value="Unassembled WGS sequence"/>
</dbReference>
<dbReference type="Pfam" id="PF00107">
    <property type="entry name" value="ADH_zinc_N"/>
    <property type="match status" value="1"/>
</dbReference>
<sequence>MKAMVVRDLGGGWVEEDIQIADPIGQEVLIELKASGLCGSDFMKMSNEVQYPPSAVLGHEISGVVTQIGPNVTEFAVGDHVAACLVQFCGKCEQCLDGEPGLCRSPDLTLRADGEEPRLKDANGNPVTQGMALGGFAQQALVHENMLVKLPKDMPFAQAAVLGCGVITGTGAVLNAAKVRPGEDVVIIGAGGVGLNVVSGAVLASAGKIISVDLNQESLDAAKSFGATHTINSAETDPVAAVKELTGGHGVRTVFDVVGIGATARQGYDMLDNGGTLYQNGMGTGTDTLGTGPMQNAVSRKAVPGGFMGSGGPKRDMAMLVEQYQAGRLNLDDIVSGEIKLSEVNKGYEMIRDPKVNRIVITDFS</sequence>
<keyword evidence="9" id="KW-1185">Reference proteome</keyword>
<evidence type="ECO:0000256" key="1">
    <source>
        <dbReference type="ARBA" id="ARBA00008072"/>
    </source>
</evidence>
<evidence type="ECO:0000256" key="5">
    <source>
        <dbReference type="ARBA" id="ARBA00023027"/>
    </source>
</evidence>
<dbReference type="Gene3D" id="3.90.180.10">
    <property type="entry name" value="Medium-chain alcohol dehydrogenases, catalytic domain"/>
    <property type="match status" value="1"/>
</dbReference>
<evidence type="ECO:0000256" key="3">
    <source>
        <dbReference type="ARBA" id="ARBA00022833"/>
    </source>
</evidence>
<dbReference type="InterPro" id="IPR020843">
    <property type="entry name" value="ER"/>
</dbReference>
<evidence type="ECO:0000256" key="2">
    <source>
        <dbReference type="ARBA" id="ARBA00022723"/>
    </source>
</evidence>
<organism evidence="8 9">
    <name type="scientific">Enteractinococcus helveticum</name>
    <dbReference type="NCBI Taxonomy" id="1837282"/>
    <lineage>
        <taxon>Bacteria</taxon>
        <taxon>Bacillati</taxon>
        <taxon>Actinomycetota</taxon>
        <taxon>Actinomycetes</taxon>
        <taxon>Micrococcales</taxon>
        <taxon>Micrococcaceae</taxon>
    </lineage>
</organism>
<dbReference type="InterPro" id="IPR036291">
    <property type="entry name" value="NAD(P)-bd_dom_sf"/>
</dbReference>
<gene>
    <name evidence="8" type="ORF">A6F49_07500</name>
</gene>
<dbReference type="AlphaFoldDB" id="A0A1B7M171"/>